<evidence type="ECO:0000313" key="3">
    <source>
        <dbReference type="Proteomes" id="UP001066276"/>
    </source>
</evidence>
<accession>A0AAV7MXX9</accession>
<evidence type="ECO:0000256" key="1">
    <source>
        <dbReference type="SAM" id="MobiDB-lite"/>
    </source>
</evidence>
<proteinExistence type="predicted"/>
<gene>
    <name evidence="2" type="ORF">NDU88_002608</name>
</gene>
<dbReference type="EMBL" id="JANPWB010000013">
    <property type="protein sequence ID" value="KAJ1105200.1"/>
    <property type="molecule type" value="Genomic_DNA"/>
</dbReference>
<dbReference type="Proteomes" id="UP001066276">
    <property type="component" value="Chromosome 9"/>
</dbReference>
<protein>
    <submittedName>
        <fullName evidence="2">Uncharacterized protein</fullName>
    </submittedName>
</protein>
<dbReference type="AlphaFoldDB" id="A0AAV7MXX9"/>
<reference evidence="2" key="1">
    <citation type="journal article" date="2022" name="bioRxiv">
        <title>Sequencing and chromosome-scale assembly of the giantPleurodeles waltlgenome.</title>
        <authorList>
            <person name="Brown T."/>
            <person name="Elewa A."/>
            <person name="Iarovenko S."/>
            <person name="Subramanian E."/>
            <person name="Araus A.J."/>
            <person name="Petzold A."/>
            <person name="Susuki M."/>
            <person name="Suzuki K.-i.T."/>
            <person name="Hayashi T."/>
            <person name="Toyoda A."/>
            <person name="Oliveira C."/>
            <person name="Osipova E."/>
            <person name="Leigh N.D."/>
            <person name="Simon A."/>
            <person name="Yun M.H."/>
        </authorList>
    </citation>
    <scope>NUCLEOTIDE SEQUENCE</scope>
    <source>
        <strain evidence="2">20211129_DDA</strain>
        <tissue evidence="2">Liver</tissue>
    </source>
</reference>
<evidence type="ECO:0000313" key="2">
    <source>
        <dbReference type="EMBL" id="KAJ1105200.1"/>
    </source>
</evidence>
<organism evidence="2 3">
    <name type="scientific">Pleurodeles waltl</name>
    <name type="common">Iberian ribbed newt</name>
    <dbReference type="NCBI Taxonomy" id="8319"/>
    <lineage>
        <taxon>Eukaryota</taxon>
        <taxon>Metazoa</taxon>
        <taxon>Chordata</taxon>
        <taxon>Craniata</taxon>
        <taxon>Vertebrata</taxon>
        <taxon>Euteleostomi</taxon>
        <taxon>Amphibia</taxon>
        <taxon>Batrachia</taxon>
        <taxon>Caudata</taxon>
        <taxon>Salamandroidea</taxon>
        <taxon>Salamandridae</taxon>
        <taxon>Pleurodelinae</taxon>
        <taxon>Pleurodeles</taxon>
    </lineage>
</organism>
<comment type="caution">
    <text evidence="2">The sequence shown here is derived from an EMBL/GenBank/DDBJ whole genome shotgun (WGS) entry which is preliminary data.</text>
</comment>
<name>A0AAV7MXX9_PLEWA</name>
<keyword evidence="3" id="KW-1185">Reference proteome</keyword>
<feature type="region of interest" description="Disordered" evidence="1">
    <location>
        <begin position="40"/>
        <end position="67"/>
    </location>
</feature>
<sequence>MDPKIPDLAAESCSIQTDIAGFHDRVTGMEQRLMTMEEKFNNMPDKTKNSSTSGTRPTDLEDRSHRNNVRFFGFPEQAESIDHKAFLQSILPTLTGFTLSLLLEFQWAHSMGFTGKN</sequence>